<keyword evidence="1" id="KW-0472">Membrane</keyword>
<keyword evidence="1" id="KW-1133">Transmembrane helix</keyword>
<proteinExistence type="predicted"/>
<gene>
    <name evidence="3" type="ORF">CIK91_04060</name>
    <name evidence="2" type="ORF">PRRU23_12400</name>
</gene>
<name>A0AA37I1Y4_SEGBR</name>
<dbReference type="Proteomes" id="UP000216189">
    <property type="component" value="Unassembled WGS sequence"/>
</dbReference>
<evidence type="ECO:0000313" key="3">
    <source>
        <dbReference type="EMBL" id="OYP56192.1"/>
    </source>
</evidence>
<reference evidence="3 4" key="1">
    <citation type="submission" date="2017-08" db="EMBL/GenBank/DDBJ databases">
        <title>Comparative genomics of non-oral Prevotella species.</title>
        <authorList>
            <person name="Accetto T."/>
            <person name="Nograsek B."/>
            <person name="Avgustin G."/>
        </authorList>
    </citation>
    <scope>NUCLEOTIDE SEQUENCE [LARGE SCALE GENOMIC DNA]</scope>
    <source>
        <strain evidence="3 4">TC1-1</strain>
    </source>
</reference>
<dbReference type="InterPro" id="IPR025324">
    <property type="entry name" value="DUF4230"/>
</dbReference>
<feature type="transmembrane region" description="Helical" evidence="1">
    <location>
        <begin position="12"/>
        <end position="36"/>
    </location>
</feature>
<keyword evidence="1" id="KW-0812">Transmembrane</keyword>
<keyword evidence="4" id="KW-1185">Reference proteome</keyword>
<comment type="caution">
    <text evidence="2">The sequence shown here is derived from an EMBL/GenBank/DDBJ whole genome shotgun (WGS) entry which is preliminary data.</text>
</comment>
<dbReference type="Pfam" id="PF14014">
    <property type="entry name" value="DUF4230"/>
    <property type="match status" value="1"/>
</dbReference>
<dbReference type="EMBL" id="NPJF01000024">
    <property type="protein sequence ID" value="OYP56192.1"/>
    <property type="molecule type" value="Genomic_DNA"/>
</dbReference>
<organism evidence="2 5">
    <name type="scientific">Segatella bryantii</name>
    <name type="common">Prevotella bryantii</name>
    <dbReference type="NCBI Taxonomy" id="77095"/>
    <lineage>
        <taxon>Bacteria</taxon>
        <taxon>Pseudomonadati</taxon>
        <taxon>Bacteroidota</taxon>
        <taxon>Bacteroidia</taxon>
        <taxon>Bacteroidales</taxon>
        <taxon>Prevotellaceae</taxon>
        <taxon>Segatella</taxon>
    </lineage>
</organism>
<sequence length="208" mass="24272">MEKQNKRLKNILRYIPFSAWLAILSIVLIGGLVFYLTLQFRKSEVHIEENKNIDITPTQIRSIESIGEWEFLTIHDEELIDTIKKGFFTDSQLTKIYYGTLRLGIDLQEAPHDWIVTKGDSIICTLPAIKLLDKNFIDEAKTKSFLEKGDWQDQDRELLYQKAYKKMLNRCMTPQNIKSAANNATQQFHQLLKSMGYEKIKIKIKSTK</sequence>
<accession>A0AA37I1Y4</accession>
<reference evidence="2" key="2">
    <citation type="submission" date="2021-08" db="EMBL/GenBank/DDBJ databases">
        <title>Prevotella lacticifex sp. nov., isolated from rumen of cow.</title>
        <authorList>
            <person name="Shinkai T."/>
            <person name="Ikeyama N."/>
            <person name="Kumagai M."/>
            <person name="Ohmori H."/>
            <person name="Sakamoto M."/>
            <person name="Ohkuma M."/>
            <person name="Mitsumori M."/>
        </authorList>
    </citation>
    <scope>NUCLEOTIDE SEQUENCE</scope>
    <source>
        <strain evidence="2">DSM 11371</strain>
    </source>
</reference>
<evidence type="ECO:0000313" key="4">
    <source>
        <dbReference type="Proteomes" id="UP000216189"/>
    </source>
</evidence>
<evidence type="ECO:0000256" key="1">
    <source>
        <dbReference type="SAM" id="Phobius"/>
    </source>
</evidence>
<dbReference type="GeneID" id="72479398"/>
<dbReference type="AlphaFoldDB" id="A0AA37I1Y4"/>
<dbReference type="Proteomes" id="UP000887043">
    <property type="component" value="Unassembled WGS sequence"/>
</dbReference>
<dbReference type="RefSeq" id="WP_006281259.1">
    <property type="nucleotide sequence ID" value="NZ_BPTR01000001.1"/>
</dbReference>
<evidence type="ECO:0000313" key="2">
    <source>
        <dbReference type="EMBL" id="GJG27540.1"/>
    </source>
</evidence>
<evidence type="ECO:0000313" key="5">
    <source>
        <dbReference type="Proteomes" id="UP000887043"/>
    </source>
</evidence>
<dbReference type="EMBL" id="BPTR01000001">
    <property type="protein sequence ID" value="GJG27540.1"/>
    <property type="molecule type" value="Genomic_DNA"/>
</dbReference>
<protein>
    <submittedName>
        <fullName evidence="3">DUF4230 domain-containing protein</fullName>
    </submittedName>
</protein>